<gene>
    <name evidence="2" type="ORF">ACFO0A_13520</name>
</gene>
<feature type="domain" description="DNA replication/recombination mediator RecO N-terminal" evidence="1">
    <location>
        <begin position="1"/>
        <end position="75"/>
    </location>
</feature>
<evidence type="ECO:0000313" key="2">
    <source>
        <dbReference type="EMBL" id="MFC4296075.1"/>
    </source>
</evidence>
<dbReference type="Pfam" id="PF11967">
    <property type="entry name" value="RecO_N"/>
    <property type="match status" value="1"/>
</dbReference>
<protein>
    <submittedName>
        <fullName evidence="2">DNA repair protein RecO</fullName>
    </submittedName>
</protein>
<evidence type="ECO:0000259" key="1">
    <source>
        <dbReference type="Pfam" id="PF11967"/>
    </source>
</evidence>
<keyword evidence="3" id="KW-1185">Reference proteome</keyword>
<name>A0ABV8RT54_9SPHN</name>
<dbReference type="InterPro" id="IPR003717">
    <property type="entry name" value="RecO"/>
</dbReference>
<dbReference type="InterPro" id="IPR012340">
    <property type="entry name" value="NA-bd_OB-fold"/>
</dbReference>
<sequence>MHLRAPAILCAARAHGEHAAVLRLMTADHGLIAAYCAGARGRRLRPVVIPGNLLDVELSARSASQLPFARVELVTSRGPWLGEPLASAAIGWATALTAATLPESQPYPVLYDALGAVLEAICHAPSARGWVGALAAYQELLLRELGYGSSGTRDAPSDDWPTLLARLERQGKAIGARLLAERRGDAMGAHAILLDRLKRIAGDL</sequence>
<dbReference type="Proteomes" id="UP001595828">
    <property type="component" value="Unassembled WGS sequence"/>
</dbReference>
<dbReference type="Pfam" id="PF02565">
    <property type="entry name" value="RecO_C"/>
    <property type="match status" value="1"/>
</dbReference>
<evidence type="ECO:0000313" key="3">
    <source>
        <dbReference type="Proteomes" id="UP001595828"/>
    </source>
</evidence>
<reference evidence="3" key="1">
    <citation type="journal article" date="2019" name="Int. J. Syst. Evol. Microbiol.">
        <title>The Global Catalogue of Microorganisms (GCM) 10K type strain sequencing project: providing services to taxonomists for standard genome sequencing and annotation.</title>
        <authorList>
            <consortium name="The Broad Institute Genomics Platform"/>
            <consortium name="The Broad Institute Genome Sequencing Center for Infectious Disease"/>
            <person name="Wu L."/>
            <person name="Ma J."/>
        </authorList>
    </citation>
    <scope>NUCLEOTIDE SEQUENCE [LARGE SCALE GENOMIC DNA]</scope>
    <source>
        <strain evidence="3">CGMCC 1.12989</strain>
    </source>
</reference>
<proteinExistence type="predicted"/>
<dbReference type="RefSeq" id="WP_379539526.1">
    <property type="nucleotide sequence ID" value="NZ_JBHSDR010000006.1"/>
</dbReference>
<accession>A0ABV8RT54</accession>
<comment type="caution">
    <text evidence="2">The sequence shown here is derived from an EMBL/GenBank/DDBJ whole genome shotgun (WGS) entry which is preliminary data.</text>
</comment>
<dbReference type="Gene3D" id="2.40.50.140">
    <property type="entry name" value="Nucleic acid-binding proteins"/>
    <property type="match status" value="1"/>
</dbReference>
<dbReference type="InterPro" id="IPR022572">
    <property type="entry name" value="DNA_rep/recomb_RecO_N"/>
</dbReference>
<dbReference type="EMBL" id="JBHSDR010000006">
    <property type="protein sequence ID" value="MFC4296075.1"/>
    <property type="molecule type" value="Genomic_DNA"/>
</dbReference>
<organism evidence="2 3">
    <name type="scientific">Novosphingobium tardum</name>
    <dbReference type="NCBI Taxonomy" id="1538021"/>
    <lineage>
        <taxon>Bacteria</taxon>
        <taxon>Pseudomonadati</taxon>
        <taxon>Pseudomonadota</taxon>
        <taxon>Alphaproteobacteria</taxon>
        <taxon>Sphingomonadales</taxon>
        <taxon>Sphingomonadaceae</taxon>
        <taxon>Novosphingobium</taxon>
    </lineage>
</organism>